<proteinExistence type="predicted"/>
<accession>A0AC35GM41</accession>
<protein>
    <submittedName>
        <fullName evidence="2">Uncharacterized protein</fullName>
    </submittedName>
</protein>
<evidence type="ECO:0000313" key="1">
    <source>
        <dbReference type="Proteomes" id="UP000887580"/>
    </source>
</evidence>
<evidence type="ECO:0000313" key="2">
    <source>
        <dbReference type="WBParaSite" id="PS1159_v2.g6496.t1"/>
    </source>
</evidence>
<sequence length="69" mass="7840">MTPPRVKLYYQPGDEYDQGTVDGEDYTVQCCEENNCNTGKNGNGVETYSVFGSTFLLIFINVFMVFKNH</sequence>
<dbReference type="WBParaSite" id="PS1159_v2.g6496.t1">
    <property type="protein sequence ID" value="PS1159_v2.g6496.t1"/>
    <property type="gene ID" value="PS1159_v2.g6496"/>
</dbReference>
<dbReference type="Proteomes" id="UP000887580">
    <property type="component" value="Unplaced"/>
</dbReference>
<reference evidence="2" key="1">
    <citation type="submission" date="2022-11" db="UniProtKB">
        <authorList>
            <consortium name="WormBaseParasite"/>
        </authorList>
    </citation>
    <scope>IDENTIFICATION</scope>
</reference>
<organism evidence="1 2">
    <name type="scientific">Panagrolaimus sp. PS1159</name>
    <dbReference type="NCBI Taxonomy" id="55785"/>
    <lineage>
        <taxon>Eukaryota</taxon>
        <taxon>Metazoa</taxon>
        <taxon>Ecdysozoa</taxon>
        <taxon>Nematoda</taxon>
        <taxon>Chromadorea</taxon>
        <taxon>Rhabditida</taxon>
        <taxon>Tylenchina</taxon>
        <taxon>Panagrolaimomorpha</taxon>
        <taxon>Panagrolaimoidea</taxon>
        <taxon>Panagrolaimidae</taxon>
        <taxon>Panagrolaimus</taxon>
    </lineage>
</organism>
<name>A0AC35GM41_9BILA</name>